<proteinExistence type="predicted"/>
<evidence type="ECO:0000313" key="1">
    <source>
        <dbReference type="EMBL" id="TPG59991.1"/>
    </source>
</evidence>
<reference evidence="1 2" key="1">
    <citation type="journal article" date="2019" name="Environ. Microbiol.">
        <title>Species interactions and distinct microbial communities in high Arctic permafrost affected cryosols are associated with the CH4 and CO2 gas fluxes.</title>
        <authorList>
            <person name="Altshuler I."/>
            <person name="Hamel J."/>
            <person name="Turney S."/>
            <person name="Magnuson E."/>
            <person name="Levesque R."/>
            <person name="Greer C."/>
            <person name="Whyte L.G."/>
        </authorList>
    </citation>
    <scope>NUCLEOTIDE SEQUENCE [LARGE SCALE GENOMIC DNA]</scope>
    <source>
        <strain evidence="1 2">E4</strain>
    </source>
</reference>
<organism evidence="1 2">
    <name type="scientific">Ewingella americana</name>
    <dbReference type="NCBI Taxonomy" id="41202"/>
    <lineage>
        <taxon>Bacteria</taxon>
        <taxon>Pseudomonadati</taxon>
        <taxon>Pseudomonadota</taxon>
        <taxon>Gammaproteobacteria</taxon>
        <taxon>Enterobacterales</taxon>
        <taxon>Yersiniaceae</taxon>
        <taxon>Ewingella</taxon>
    </lineage>
</organism>
<comment type="caution">
    <text evidence="1">The sequence shown here is derived from an EMBL/GenBank/DDBJ whole genome shotgun (WGS) entry which is preliminary data.</text>
</comment>
<sequence>MESPSSIAFKKYVDRALISQQIIEKVLGVTAAHDFLSLAMSDTYDGDIQVVKPYLEEFYQMHGANLQVRIKAFLTVPHEGFPRDAFEVLELAQYRNLL</sequence>
<protein>
    <submittedName>
        <fullName evidence="1">Uncharacterized protein</fullName>
    </submittedName>
</protein>
<keyword evidence="2" id="KW-1185">Reference proteome</keyword>
<dbReference type="EMBL" id="RCZD01000008">
    <property type="protein sequence ID" value="TPG59991.1"/>
    <property type="molecule type" value="Genomic_DNA"/>
</dbReference>
<dbReference type="RefSeq" id="WP_140473719.1">
    <property type="nucleotide sequence ID" value="NZ_RCZD01000008.1"/>
</dbReference>
<accession>A0A502GE15</accession>
<name>A0A502GE15_9GAMM</name>
<gene>
    <name evidence="1" type="ORF">EAH77_15605</name>
</gene>
<evidence type="ECO:0000313" key="2">
    <source>
        <dbReference type="Proteomes" id="UP000317663"/>
    </source>
</evidence>
<dbReference type="Proteomes" id="UP000317663">
    <property type="component" value="Unassembled WGS sequence"/>
</dbReference>
<dbReference type="AlphaFoldDB" id="A0A502GE15"/>